<keyword evidence="1" id="KW-0472">Membrane</keyword>
<gene>
    <name evidence="2" type="ORF">AXX12_17660</name>
</gene>
<organism evidence="2 3">
    <name type="scientific">Anaerosporomusa subterranea</name>
    <dbReference type="NCBI Taxonomy" id="1794912"/>
    <lineage>
        <taxon>Bacteria</taxon>
        <taxon>Bacillati</taxon>
        <taxon>Bacillota</taxon>
        <taxon>Negativicutes</taxon>
        <taxon>Acetonemataceae</taxon>
        <taxon>Anaerosporomusa</taxon>
    </lineage>
</organism>
<evidence type="ECO:0000256" key="1">
    <source>
        <dbReference type="SAM" id="Phobius"/>
    </source>
</evidence>
<dbReference type="AlphaFoldDB" id="A0A154BVJ4"/>
<evidence type="ECO:0000313" key="3">
    <source>
        <dbReference type="Proteomes" id="UP000076268"/>
    </source>
</evidence>
<feature type="transmembrane region" description="Helical" evidence="1">
    <location>
        <begin position="138"/>
        <end position="158"/>
    </location>
</feature>
<evidence type="ECO:0008006" key="4">
    <source>
        <dbReference type="Google" id="ProtNLM"/>
    </source>
</evidence>
<dbReference type="EMBL" id="LSGP01000006">
    <property type="protein sequence ID" value="KYZ77885.1"/>
    <property type="molecule type" value="Genomic_DNA"/>
</dbReference>
<accession>A0A154BVJ4</accession>
<dbReference type="RefSeq" id="WP_066237861.1">
    <property type="nucleotide sequence ID" value="NZ_LSGP01000006.1"/>
</dbReference>
<name>A0A154BVJ4_ANASB</name>
<keyword evidence="3" id="KW-1185">Reference proteome</keyword>
<feature type="transmembrane region" description="Helical" evidence="1">
    <location>
        <begin position="53"/>
        <end position="74"/>
    </location>
</feature>
<comment type="caution">
    <text evidence="2">The sequence shown here is derived from an EMBL/GenBank/DDBJ whole genome shotgun (WGS) entry which is preliminary data.</text>
</comment>
<feature type="transmembrane region" description="Helical" evidence="1">
    <location>
        <begin position="105"/>
        <end position="126"/>
    </location>
</feature>
<feature type="transmembrane region" description="Helical" evidence="1">
    <location>
        <begin position="20"/>
        <end position="41"/>
    </location>
</feature>
<sequence>MELIKKIENMSKALSAQFVIIGTTVFALTVAIIVFDVQFAFLGQFPRPTVRSVAKTVAKIAIVASFLAVAYYLLREMYLQARKRKLALSAVSDAFVKTCISSLRYLHPLFGVCALSLLLVHAYIMFSGWRGPIAHPRVYSGVAALLFISALAILGLKLRQLPAQRMFRSLHRYLAAGFVLSYVVHKSL</sequence>
<keyword evidence="1" id="KW-0812">Transmembrane</keyword>
<evidence type="ECO:0000313" key="2">
    <source>
        <dbReference type="EMBL" id="KYZ77885.1"/>
    </source>
</evidence>
<keyword evidence="1" id="KW-1133">Transmembrane helix</keyword>
<protein>
    <recommendedName>
        <fullName evidence="4">Ferric oxidoreductase domain-containing protein</fullName>
    </recommendedName>
</protein>
<reference evidence="2 3" key="1">
    <citation type="submission" date="2016-02" db="EMBL/GenBank/DDBJ databases">
        <title>Anaerosporomusa subterraneum gen. nov., sp. nov., a spore-forming obligate anaerobe isolated from saprolite.</title>
        <authorList>
            <person name="Choi J.K."/>
            <person name="Shah M."/>
            <person name="Yee N."/>
        </authorList>
    </citation>
    <scope>NUCLEOTIDE SEQUENCE [LARGE SCALE GENOMIC DNA]</scope>
    <source>
        <strain evidence="2 3">RU4</strain>
    </source>
</reference>
<dbReference type="Proteomes" id="UP000076268">
    <property type="component" value="Unassembled WGS sequence"/>
</dbReference>
<proteinExistence type="predicted"/>